<feature type="transmembrane region" description="Helical" evidence="10">
    <location>
        <begin position="6"/>
        <end position="26"/>
    </location>
</feature>
<evidence type="ECO:0000256" key="4">
    <source>
        <dbReference type="ARBA" id="ARBA00022692"/>
    </source>
</evidence>
<dbReference type="InterPro" id="IPR003811">
    <property type="entry name" value="G3P_acylTferase_PlsY"/>
</dbReference>
<evidence type="ECO:0000256" key="7">
    <source>
        <dbReference type="ARBA" id="ARBA00023136"/>
    </source>
</evidence>
<evidence type="ECO:0000256" key="9">
    <source>
        <dbReference type="ARBA" id="ARBA00023264"/>
    </source>
</evidence>
<keyword evidence="5 10" id="KW-1133">Transmembrane helix</keyword>
<evidence type="ECO:0000256" key="8">
    <source>
        <dbReference type="ARBA" id="ARBA00023209"/>
    </source>
</evidence>
<dbReference type="GO" id="GO:0016746">
    <property type="term" value="F:acyltransferase activity"/>
    <property type="evidence" value="ECO:0007669"/>
    <property type="project" value="UniProtKB-KW"/>
</dbReference>
<dbReference type="PANTHER" id="PTHR30309:SF0">
    <property type="entry name" value="GLYCEROL-3-PHOSPHATE ACYLTRANSFERASE-RELATED"/>
    <property type="match status" value="1"/>
</dbReference>
<dbReference type="EMBL" id="BRXR01000001">
    <property type="protein sequence ID" value="GLC32008.1"/>
    <property type="molecule type" value="Genomic_DNA"/>
</dbReference>
<evidence type="ECO:0000313" key="12">
    <source>
        <dbReference type="Proteomes" id="UP001208567"/>
    </source>
</evidence>
<keyword evidence="12" id="KW-1185">Reference proteome</keyword>
<dbReference type="Pfam" id="PF02660">
    <property type="entry name" value="G3P_acyltransf"/>
    <property type="match status" value="1"/>
</dbReference>
<feature type="transmembrane region" description="Helical" evidence="10">
    <location>
        <begin position="158"/>
        <end position="190"/>
    </location>
</feature>
<feature type="transmembrane region" description="Helical" evidence="10">
    <location>
        <begin position="94"/>
        <end position="113"/>
    </location>
</feature>
<keyword evidence="7 10" id="KW-0472">Membrane</keyword>
<dbReference type="RefSeq" id="WP_264851320.1">
    <property type="nucleotide sequence ID" value="NZ_BRXR01000001.1"/>
</dbReference>
<comment type="function">
    <text evidence="10">Catalyzes the transfer of an acyl group from acyl-phosphate (acyl-PO(4)) to glycerol-3-phosphate (G3P) to form lysophosphatidic acid (LPA). This enzyme utilizes acyl-phosphate as fatty acyl donor, but not acyl-CoA or acyl-ACP.</text>
</comment>
<keyword evidence="8 10" id="KW-0594">Phospholipid biosynthesis</keyword>
<comment type="subcellular location">
    <subcellularLocation>
        <location evidence="10">Cell membrane</location>
        <topology evidence="10">Multi-pass membrane protein</topology>
    </subcellularLocation>
</comment>
<dbReference type="EC" id="2.3.1.275" evidence="10"/>
<comment type="caution">
    <text evidence="11">The sequence shown here is derived from an EMBL/GenBank/DDBJ whole genome shotgun (WGS) entry which is preliminary data.</text>
</comment>
<keyword evidence="2 10" id="KW-0444">Lipid biosynthesis</keyword>
<keyword evidence="6 10" id="KW-0443">Lipid metabolism</keyword>
<keyword evidence="1 10" id="KW-1003">Cell membrane</keyword>
<sequence>MFYLKVLFICLFSFFMGAIPSAYVLVKLTTGKDLRKIGSGNIGATNAKRASENWLHGNILFCTTVLSDILKGVIPVLVAMLLTKDIANSLVRDSIITAAAIMTILGHDFMPFIKQGAGKGVSTTVGAFLLLAPIPVVIGMAAFLILRFFTKVVSKRSIIIALIISLSCIIMKISLPIIIGSLVSAVLIILRHKENIKRIINGEE</sequence>
<organism evidence="11 12">
    <name type="scientific">Clostridium omnivorum</name>
    <dbReference type="NCBI Taxonomy" id="1604902"/>
    <lineage>
        <taxon>Bacteria</taxon>
        <taxon>Bacillati</taxon>
        <taxon>Bacillota</taxon>
        <taxon>Clostridia</taxon>
        <taxon>Eubacteriales</taxon>
        <taxon>Clostridiaceae</taxon>
        <taxon>Clostridium</taxon>
    </lineage>
</organism>
<feature type="transmembrane region" description="Helical" evidence="10">
    <location>
        <begin position="125"/>
        <end position="146"/>
    </location>
</feature>
<comment type="subunit">
    <text evidence="10">Probably interacts with PlsX.</text>
</comment>
<keyword evidence="11" id="KW-0012">Acyltransferase</keyword>
<dbReference type="SMART" id="SM01207">
    <property type="entry name" value="G3P_acyltransf"/>
    <property type="match status" value="1"/>
</dbReference>
<keyword evidence="3 10" id="KW-0808">Transferase</keyword>
<evidence type="ECO:0000256" key="2">
    <source>
        <dbReference type="ARBA" id="ARBA00022516"/>
    </source>
</evidence>
<keyword evidence="9 10" id="KW-1208">Phospholipid metabolism</keyword>
<evidence type="ECO:0000256" key="6">
    <source>
        <dbReference type="ARBA" id="ARBA00023098"/>
    </source>
</evidence>
<gene>
    <name evidence="10 11" type="primary">plsY</name>
    <name evidence="11" type="ORF">bsdE14_34180</name>
</gene>
<evidence type="ECO:0000313" key="11">
    <source>
        <dbReference type="EMBL" id="GLC32008.1"/>
    </source>
</evidence>
<reference evidence="11 12" key="1">
    <citation type="journal article" date="2024" name="Int. J. Syst. Evol. Microbiol.">
        <title>Clostridium omnivorum sp. nov., isolated from anoxic soil under the treatment of reductive soil disinfestation.</title>
        <authorList>
            <person name="Ueki A."/>
            <person name="Tonouchi A."/>
            <person name="Kaku N."/>
            <person name="Honma S."/>
            <person name="Ueki K."/>
        </authorList>
    </citation>
    <scope>NUCLEOTIDE SEQUENCE [LARGE SCALE GENOMIC DNA]</scope>
    <source>
        <strain evidence="11 12">E14</strain>
    </source>
</reference>
<evidence type="ECO:0000256" key="3">
    <source>
        <dbReference type="ARBA" id="ARBA00022679"/>
    </source>
</evidence>
<keyword evidence="4 10" id="KW-0812">Transmembrane</keyword>
<evidence type="ECO:0000256" key="10">
    <source>
        <dbReference type="HAMAP-Rule" id="MF_01043"/>
    </source>
</evidence>
<evidence type="ECO:0000256" key="1">
    <source>
        <dbReference type="ARBA" id="ARBA00022475"/>
    </source>
</evidence>
<evidence type="ECO:0000256" key="5">
    <source>
        <dbReference type="ARBA" id="ARBA00022989"/>
    </source>
</evidence>
<comment type="catalytic activity">
    <reaction evidence="10">
        <text>an acyl phosphate + sn-glycerol 3-phosphate = a 1-acyl-sn-glycero-3-phosphate + phosphate</text>
        <dbReference type="Rhea" id="RHEA:34075"/>
        <dbReference type="ChEBI" id="CHEBI:43474"/>
        <dbReference type="ChEBI" id="CHEBI:57597"/>
        <dbReference type="ChEBI" id="CHEBI:57970"/>
        <dbReference type="ChEBI" id="CHEBI:59918"/>
        <dbReference type="EC" id="2.3.1.275"/>
    </reaction>
</comment>
<protein>
    <recommendedName>
        <fullName evidence="10">Glycerol-3-phosphate acyltransferase</fullName>
    </recommendedName>
    <alternativeName>
        <fullName evidence="10">Acyl-PO4 G3P acyltransferase</fullName>
    </alternativeName>
    <alternativeName>
        <fullName evidence="10">Acyl-phosphate--glycerol-3-phosphate acyltransferase</fullName>
    </alternativeName>
    <alternativeName>
        <fullName evidence="10">G3P acyltransferase</fullName>
        <shortName evidence="10">GPAT</shortName>
        <ecNumber evidence="10">2.3.1.275</ecNumber>
    </alternativeName>
    <alternativeName>
        <fullName evidence="10">Lysophosphatidic acid synthase</fullName>
        <shortName evidence="10">LPA synthase</shortName>
    </alternativeName>
</protein>
<proteinExistence type="inferred from homology"/>
<accession>A0ABQ5N9R7</accession>
<dbReference type="Proteomes" id="UP001208567">
    <property type="component" value="Unassembled WGS sequence"/>
</dbReference>
<dbReference type="HAMAP" id="MF_01043">
    <property type="entry name" value="PlsY"/>
    <property type="match status" value="1"/>
</dbReference>
<feature type="transmembrane region" description="Helical" evidence="10">
    <location>
        <begin position="58"/>
        <end position="82"/>
    </location>
</feature>
<dbReference type="PANTHER" id="PTHR30309">
    <property type="entry name" value="INNER MEMBRANE PROTEIN YGIH"/>
    <property type="match status" value="1"/>
</dbReference>
<comment type="similarity">
    <text evidence="10">Belongs to the PlsY family.</text>
</comment>
<name>A0ABQ5N9R7_9CLOT</name>
<comment type="pathway">
    <text evidence="10">Lipid metabolism; phospholipid metabolism.</text>
</comment>